<dbReference type="EMBL" id="CP106793">
    <property type="protein sequence ID" value="UXY24159.1"/>
    <property type="molecule type" value="Genomic_DNA"/>
</dbReference>
<dbReference type="RefSeq" id="WP_263234392.1">
    <property type="nucleotide sequence ID" value="NZ_CP106793.1"/>
</dbReference>
<dbReference type="Proteomes" id="UP001061298">
    <property type="component" value="Chromosome"/>
</dbReference>
<feature type="region of interest" description="Disordered" evidence="1">
    <location>
        <begin position="111"/>
        <end position="151"/>
    </location>
</feature>
<organism evidence="2 3">
    <name type="scientific">Streptomyces cynarae</name>
    <dbReference type="NCBI Taxonomy" id="2981134"/>
    <lineage>
        <taxon>Bacteria</taxon>
        <taxon>Bacillati</taxon>
        <taxon>Actinomycetota</taxon>
        <taxon>Actinomycetes</taxon>
        <taxon>Kitasatosporales</taxon>
        <taxon>Streptomycetaceae</taxon>
        <taxon>Streptomyces</taxon>
    </lineage>
</organism>
<name>A0ABY6EBX2_9ACTN</name>
<sequence>MLRPADGLDRQAEERLRSLHETEAAAELGYQAGGLRTAPSIRPGSGRPWRPGLGPLELATEVVHMRTECWIVIAYLSGIRDAEVRELAPDCAFTENGPDGRIRHKLRGRVLTGRKLTGEEANGSGSTSSTMPSRCPPPSTTTRPTCSATRT</sequence>
<evidence type="ECO:0008006" key="4">
    <source>
        <dbReference type="Google" id="ProtNLM"/>
    </source>
</evidence>
<keyword evidence="3" id="KW-1185">Reference proteome</keyword>
<evidence type="ECO:0000313" key="3">
    <source>
        <dbReference type="Proteomes" id="UP001061298"/>
    </source>
</evidence>
<proteinExistence type="predicted"/>
<feature type="compositionally biased region" description="Low complexity" evidence="1">
    <location>
        <begin position="140"/>
        <end position="151"/>
    </location>
</feature>
<accession>A0ABY6EBX2</accession>
<evidence type="ECO:0000313" key="2">
    <source>
        <dbReference type="EMBL" id="UXY24159.1"/>
    </source>
</evidence>
<protein>
    <recommendedName>
        <fullName evidence="4">Tyr recombinase domain-containing protein</fullName>
    </recommendedName>
</protein>
<gene>
    <name evidence="2" type="ORF">N8I84_39845</name>
</gene>
<reference evidence="2" key="1">
    <citation type="submission" date="2022-10" db="EMBL/GenBank/DDBJ databases">
        <authorList>
            <person name="Mo P."/>
        </authorList>
    </citation>
    <scope>NUCLEOTIDE SEQUENCE</scope>
    <source>
        <strain evidence="2">HUAS 13-4</strain>
    </source>
</reference>
<evidence type="ECO:0000256" key="1">
    <source>
        <dbReference type="SAM" id="MobiDB-lite"/>
    </source>
</evidence>